<dbReference type="Gene3D" id="1.10.150.720">
    <property type="entry name" value="Haloacid dehalogenase-like hydrolase"/>
    <property type="match status" value="1"/>
</dbReference>
<dbReference type="SUPFAM" id="SSF56784">
    <property type="entry name" value="HAD-like"/>
    <property type="match status" value="1"/>
</dbReference>
<dbReference type="InterPro" id="IPR023214">
    <property type="entry name" value="HAD_sf"/>
</dbReference>
<dbReference type="PANTHER" id="PTHR46191">
    <property type="match status" value="1"/>
</dbReference>
<dbReference type="EMBL" id="JAJGCB010000033">
    <property type="protein sequence ID" value="KAJ8986668.1"/>
    <property type="molecule type" value="Genomic_DNA"/>
</dbReference>
<name>A0AAN6IQG2_EXODE</name>
<dbReference type="AlphaFoldDB" id="A0AAN6IQG2"/>
<evidence type="ECO:0000313" key="2">
    <source>
        <dbReference type="Proteomes" id="UP001161757"/>
    </source>
</evidence>
<dbReference type="InterPro" id="IPR051828">
    <property type="entry name" value="HAD-like_hydrolase_domain"/>
</dbReference>
<organism evidence="1 2">
    <name type="scientific">Exophiala dermatitidis</name>
    <name type="common">Black yeast-like fungus</name>
    <name type="synonym">Wangiella dermatitidis</name>
    <dbReference type="NCBI Taxonomy" id="5970"/>
    <lineage>
        <taxon>Eukaryota</taxon>
        <taxon>Fungi</taxon>
        <taxon>Dikarya</taxon>
        <taxon>Ascomycota</taxon>
        <taxon>Pezizomycotina</taxon>
        <taxon>Eurotiomycetes</taxon>
        <taxon>Chaetothyriomycetidae</taxon>
        <taxon>Chaetothyriales</taxon>
        <taxon>Herpotrichiellaceae</taxon>
        <taxon>Exophiala</taxon>
    </lineage>
</organism>
<dbReference type="InterPro" id="IPR044924">
    <property type="entry name" value="HAD-SF_hydro_IA_REG-2-like_cap"/>
</dbReference>
<dbReference type="PANTHER" id="PTHR46191:SF2">
    <property type="entry name" value="HALOACID DEHALOGENASE-LIKE HYDROLASE DOMAIN-CONTAINING PROTEIN 3"/>
    <property type="match status" value="1"/>
</dbReference>
<dbReference type="GO" id="GO:0005634">
    <property type="term" value="C:nucleus"/>
    <property type="evidence" value="ECO:0007669"/>
    <property type="project" value="TreeGrafter"/>
</dbReference>
<accession>A0AAN6IQG2</accession>
<protein>
    <submittedName>
        <fullName evidence="1">Uncharacterized protein</fullName>
    </submittedName>
</protein>
<reference evidence="1" key="1">
    <citation type="submission" date="2023-01" db="EMBL/GenBank/DDBJ databases">
        <title>Exophiala dermititidis isolated from Cystic Fibrosis Patient.</title>
        <authorList>
            <person name="Kurbessoian T."/>
            <person name="Crocker A."/>
            <person name="Murante D."/>
            <person name="Hogan D.A."/>
            <person name="Stajich J.E."/>
        </authorList>
    </citation>
    <scope>NUCLEOTIDE SEQUENCE</scope>
    <source>
        <strain evidence="1">Ex8</strain>
    </source>
</reference>
<sequence>MAQLRMGDVFKDAFKAFTNRKKVPTLVVTLDALGTLYRFREPVASQYQKVARRCGLQVNVDAAELDRAFRSSFKHYNTVYPNYGKGKLRDPEVWWTKLVNRAFREVVNQQDIPQDLGANLYRHFSSGEAYELYPDVQDFLQTMRALKHRFQNPDGPLIATGVVTNSDPRVRLVLQDLGLKVGPSSVPQIGLRASITDTANRLKNQDYEGLLVTPFVNYFALDNDFDFLCTSYEAGAEKPDMLIWLAARQLITPIPGSRAEQAVDMTLSPPHKGMTECLSHEVGDLTWIHIGDEYSKDYLGALDADLDALLLRREDAVSSLPTEDVMSVSTLVEAAMVVNVMAQGRFLDSTESSSTG</sequence>
<comment type="caution">
    <text evidence="1">The sequence shown here is derived from an EMBL/GenBank/DDBJ whole genome shotgun (WGS) entry which is preliminary data.</text>
</comment>
<dbReference type="Proteomes" id="UP001161757">
    <property type="component" value="Unassembled WGS sequence"/>
</dbReference>
<proteinExistence type="predicted"/>
<gene>
    <name evidence="1" type="ORF">HRR80_009258</name>
</gene>
<evidence type="ECO:0000313" key="1">
    <source>
        <dbReference type="EMBL" id="KAJ8986668.1"/>
    </source>
</evidence>
<dbReference type="InterPro" id="IPR036412">
    <property type="entry name" value="HAD-like_sf"/>
</dbReference>
<dbReference type="Gene3D" id="3.40.50.1000">
    <property type="entry name" value="HAD superfamily/HAD-like"/>
    <property type="match status" value="1"/>
</dbReference>